<dbReference type="AlphaFoldDB" id="A0A3S0K3Q8"/>
<sequence length="130" mass="13728">MSRHWAALLLLAAGLGEPALAAGSWVADAPAVRVAMVGREAASEVLAPPAGMTAERRIAEVRWRFRVPPGERVGARLCHPRGCVRLAGGRGTSQALAGMAAGEALRFHFERLPGQGPVTVKGLQVIVNYR</sequence>
<dbReference type="OrthoDB" id="7064581at2"/>
<reference evidence="2 3" key="1">
    <citation type="submission" date="2018-12" db="EMBL/GenBank/DDBJ databases">
        <authorList>
            <person name="Yu L."/>
        </authorList>
    </citation>
    <scope>NUCLEOTIDE SEQUENCE [LARGE SCALE GENOMIC DNA]</scope>
    <source>
        <strain evidence="2 3">11S</strain>
    </source>
</reference>
<evidence type="ECO:0000313" key="2">
    <source>
        <dbReference type="EMBL" id="RTR04442.1"/>
    </source>
</evidence>
<keyword evidence="3" id="KW-1185">Reference proteome</keyword>
<organism evidence="2 3">
    <name type="scientific">Halomonas nitroreducens</name>
    <dbReference type="NCBI Taxonomy" id="447425"/>
    <lineage>
        <taxon>Bacteria</taxon>
        <taxon>Pseudomonadati</taxon>
        <taxon>Pseudomonadota</taxon>
        <taxon>Gammaproteobacteria</taxon>
        <taxon>Oceanospirillales</taxon>
        <taxon>Halomonadaceae</taxon>
        <taxon>Halomonas</taxon>
    </lineage>
</organism>
<keyword evidence="2" id="KW-0966">Cell projection</keyword>
<dbReference type="RefSeq" id="WP_126483232.1">
    <property type="nucleotide sequence ID" value="NZ_RXNS01000007.1"/>
</dbReference>
<evidence type="ECO:0000313" key="3">
    <source>
        <dbReference type="Proteomes" id="UP000267400"/>
    </source>
</evidence>
<accession>A0A3S0K3Q8</accession>
<keyword evidence="2" id="KW-0969">Cilium</keyword>
<dbReference type="InterPro" id="IPR009420">
    <property type="entry name" value="FlhE"/>
</dbReference>
<feature type="signal peptide" evidence="1">
    <location>
        <begin position="1"/>
        <end position="21"/>
    </location>
</feature>
<keyword evidence="1" id="KW-0732">Signal</keyword>
<proteinExistence type="predicted"/>
<dbReference type="Pfam" id="PF06366">
    <property type="entry name" value="FlhE"/>
    <property type="match status" value="1"/>
</dbReference>
<protein>
    <submittedName>
        <fullName evidence="2">Flagellar FlhE</fullName>
    </submittedName>
</protein>
<name>A0A3S0K3Q8_9GAMM</name>
<feature type="chain" id="PRO_5018775036" evidence="1">
    <location>
        <begin position="22"/>
        <end position="130"/>
    </location>
</feature>
<comment type="caution">
    <text evidence="2">The sequence shown here is derived from an EMBL/GenBank/DDBJ whole genome shotgun (WGS) entry which is preliminary data.</text>
</comment>
<dbReference type="EMBL" id="RXNS01000007">
    <property type="protein sequence ID" value="RTR04442.1"/>
    <property type="molecule type" value="Genomic_DNA"/>
</dbReference>
<dbReference type="Proteomes" id="UP000267400">
    <property type="component" value="Unassembled WGS sequence"/>
</dbReference>
<keyword evidence="2" id="KW-0282">Flagellum</keyword>
<gene>
    <name evidence="2" type="ORF">EKG36_08990</name>
</gene>
<evidence type="ECO:0000256" key="1">
    <source>
        <dbReference type="SAM" id="SignalP"/>
    </source>
</evidence>